<comment type="caution">
    <text evidence="1">The sequence shown here is derived from an EMBL/GenBank/DDBJ whole genome shotgun (WGS) entry which is preliminary data.</text>
</comment>
<protein>
    <submittedName>
        <fullName evidence="1">Uncharacterized protein</fullName>
    </submittedName>
</protein>
<reference evidence="1 2" key="1">
    <citation type="submission" date="2023-07" db="EMBL/GenBank/DDBJ databases">
        <title>Sorghum-associated microbial communities from plants grown in Nebraska, USA.</title>
        <authorList>
            <person name="Schachtman D."/>
        </authorList>
    </citation>
    <scope>NUCLEOTIDE SEQUENCE [LARGE SCALE GENOMIC DNA]</scope>
    <source>
        <strain evidence="1 2">BE316</strain>
    </source>
</reference>
<keyword evidence="2" id="KW-1185">Reference proteome</keyword>
<evidence type="ECO:0000313" key="2">
    <source>
        <dbReference type="Proteomes" id="UP001180825"/>
    </source>
</evidence>
<organism evidence="1 2">
    <name type="scientific">Roseateles asaccharophilus</name>
    <dbReference type="NCBI Taxonomy" id="582607"/>
    <lineage>
        <taxon>Bacteria</taxon>
        <taxon>Pseudomonadati</taxon>
        <taxon>Pseudomonadota</taxon>
        <taxon>Betaproteobacteria</taxon>
        <taxon>Burkholderiales</taxon>
        <taxon>Sphaerotilaceae</taxon>
        <taxon>Roseateles</taxon>
    </lineage>
</organism>
<dbReference type="Proteomes" id="UP001180825">
    <property type="component" value="Unassembled WGS sequence"/>
</dbReference>
<sequence>MADVNYTWNDYRAKVRQFDAVLEHGKAASAAVSGLTLTAPHVSYGEQIFVKLLSHGVALRRLAPDPGQQAPRELWDLPSMSAVARCLIEAHDAFEYIAGHAVTESERSFRIRLWELHDATRRLQILAAIGSNDPGVASIRADAARLQLTLGSHEYLASLPAVPQAELRLRLSRNDPPDFHLGRRQRCEMSGVDAHWHKAITMQLSQHVHTLPFSVHQLLQFQAGSPEALRLMAQPLVFALPFLARTIHAMDQLIPQRIPKPPSRTARTMAVWRELARQGMKDIA</sequence>
<gene>
    <name evidence="1" type="ORF">J2X21_000243</name>
</gene>
<dbReference type="EMBL" id="JAVDXV010000001">
    <property type="protein sequence ID" value="MDR7331131.1"/>
    <property type="molecule type" value="Genomic_DNA"/>
</dbReference>
<dbReference type="RefSeq" id="WP_310323864.1">
    <property type="nucleotide sequence ID" value="NZ_JAVDXV010000001.1"/>
</dbReference>
<proteinExistence type="predicted"/>
<evidence type="ECO:0000313" key="1">
    <source>
        <dbReference type="EMBL" id="MDR7331131.1"/>
    </source>
</evidence>
<name>A0ABU2A1Q4_9BURK</name>
<accession>A0ABU2A1Q4</accession>